<evidence type="ECO:0000256" key="3">
    <source>
        <dbReference type="ARBA" id="ARBA00022737"/>
    </source>
</evidence>
<dbReference type="InterPro" id="IPR042197">
    <property type="entry name" value="Apaf_helical"/>
</dbReference>
<evidence type="ECO:0000313" key="11">
    <source>
        <dbReference type="Proteomes" id="UP000634136"/>
    </source>
</evidence>
<dbReference type="InterPro" id="IPR057135">
    <property type="entry name" value="At4g27190-like_LRR"/>
</dbReference>
<feature type="domain" description="AAA+ ATPase" evidence="9">
    <location>
        <begin position="170"/>
        <end position="305"/>
    </location>
</feature>
<organism evidence="10 11">
    <name type="scientific">Senna tora</name>
    <dbReference type="NCBI Taxonomy" id="362788"/>
    <lineage>
        <taxon>Eukaryota</taxon>
        <taxon>Viridiplantae</taxon>
        <taxon>Streptophyta</taxon>
        <taxon>Embryophyta</taxon>
        <taxon>Tracheophyta</taxon>
        <taxon>Spermatophyta</taxon>
        <taxon>Magnoliopsida</taxon>
        <taxon>eudicotyledons</taxon>
        <taxon>Gunneridae</taxon>
        <taxon>Pentapetalae</taxon>
        <taxon>rosids</taxon>
        <taxon>fabids</taxon>
        <taxon>Fabales</taxon>
        <taxon>Fabaceae</taxon>
        <taxon>Caesalpinioideae</taxon>
        <taxon>Cassia clade</taxon>
        <taxon>Senna</taxon>
    </lineage>
</organism>
<evidence type="ECO:0000256" key="6">
    <source>
        <dbReference type="ARBA" id="ARBA00022840"/>
    </source>
</evidence>
<feature type="coiled-coil region" evidence="7">
    <location>
        <begin position="1772"/>
        <end position="1845"/>
    </location>
</feature>
<reference evidence="10" key="1">
    <citation type="submission" date="2020-09" db="EMBL/GenBank/DDBJ databases">
        <title>Genome-Enabled Discovery of Anthraquinone Biosynthesis in Senna tora.</title>
        <authorList>
            <person name="Kang S.-H."/>
            <person name="Pandey R.P."/>
            <person name="Lee C.-M."/>
            <person name="Sim J.-S."/>
            <person name="Jeong J.-T."/>
            <person name="Choi B.-S."/>
            <person name="Jung M."/>
            <person name="Ginzburg D."/>
            <person name="Zhao K."/>
            <person name="Won S.Y."/>
            <person name="Oh T.-J."/>
            <person name="Yu Y."/>
            <person name="Kim N.-H."/>
            <person name="Lee O.R."/>
            <person name="Lee T.-H."/>
            <person name="Bashyal P."/>
            <person name="Kim T.-S."/>
            <person name="Lee W.-H."/>
            <person name="Kawkins C."/>
            <person name="Kim C.-K."/>
            <person name="Kim J.S."/>
            <person name="Ahn B.O."/>
            <person name="Rhee S.Y."/>
            <person name="Sohng J.K."/>
        </authorList>
    </citation>
    <scope>NUCLEOTIDE SEQUENCE</scope>
    <source>
        <tissue evidence="10">Leaf</tissue>
    </source>
</reference>
<dbReference type="SMART" id="SM00382">
    <property type="entry name" value="AAA"/>
    <property type="match status" value="1"/>
</dbReference>
<keyword evidence="6" id="KW-0067">ATP-binding</keyword>
<dbReference type="SUPFAM" id="SSF52058">
    <property type="entry name" value="L domain-like"/>
    <property type="match status" value="1"/>
</dbReference>
<dbReference type="PRINTS" id="PR00364">
    <property type="entry name" value="DISEASERSIST"/>
</dbReference>
<proteinExistence type="inferred from homology"/>
<dbReference type="Gene3D" id="1.10.10.10">
    <property type="entry name" value="Winged helix-like DNA-binding domain superfamily/Winged helix DNA-binding domain"/>
    <property type="match status" value="1"/>
</dbReference>
<dbReference type="InterPro" id="IPR003593">
    <property type="entry name" value="AAA+_ATPase"/>
</dbReference>
<dbReference type="GO" id="GO:0043531">
    <property type="term" value="F:ADP binding"/>
    <property type="evidence" value="ECO:0007669"/>
    <property type="project" value="InterPro"/>
</dbReference>
<protein>
    <submittedName>
        <fullName evidence="10">Disease resistance protein</fullName>
    </submittedName>
</protein>
<dbReference type="Proteomes" id="UP000634136">
    <property type="component" value="Unassembled WGS sequence"/>
</dbReference>
<accession>A0A834WWN8</accession>
<feature type="coiled-coil region" evidence="7">
    <location>
        <begin position="1479"/>
        <end position="1506"/>
    </location>
</feature>
<keyword evidence="2" id="KW-0433">Leucine-rich repeat</keyword>
<dbReference type="EMBL" id="JAAIUW010000005">
    <property type="protein sequence ID" value="KAF7833688.1"/>
    <property type="molecule type" value="Genomic_DNA"/>
</dbReference>
<dbReference type="Pfam" id="PF23247">
    <property type="entry name" value="LRR_RPS2"/>
    <property type="match status" value="2"/>
</dbReference>
<dbReference type="SUPFAM" id="SSF52540">
    <property type="entry name" value="P-loop containing nucleoside triphosphate hydrolases"/>
    <property type="match status" value="1"/>
</dbReference>
<name>A0A834WWN8_9FABA</name>
<dbReference type="GO" id="GO:0006952">
    <property type="term" value="P:defense response"/>
    <property type="evidence" value="ECO:0007669"/>
    <property type="project" value="UniProtKB-KW"/>
</dbReference>
<dbReference type="InterPro" id="IPR032675">
    <property type="entry name" value="LRR_dom_sf"/>
</dbReference>
<feature type="compositionally biased region" description="Basic and acidic residues" evidence="8">
    <location>
        <begin position="1177"/>
        <end position="1191"/>
    </location>
</feature>
<evidence type="ECO:0000256" key="1">
    <source>
        <dbReference type="ARBA" id="ARBA00008894"/>
    </source>
</evidence>
<evidence type="ECO:0000256" key="7">
    <source>
        <dbReference type="SAM" id="Coils"/>
    </source>
</evidence>
<keyword evidence="3" id="KW-0677">Repeat</keyword>
<dbReference type="PANTHER" id="PTHR33463">
    <property type="entry name" value="NB-ARC DOMAIN-CONTAINING PROTEIN-RELATED"/>
    <property type="match status" value="1"/>
</dbReference>
<feature type="compositionally biased region" description="Polar residues" evidence="8">
    <location>
        <begin position="1621"/>
        <end position="1633"/>
    </location>
</feature>
<keyword evidence="4" id="KW-0547">Nucleotide-binding</keyword>
<evidence type="ECO:0000256" key="8">
    <source>
        <dbReference type="SAM" id="MobiDB-lite"/>
    </source>
</evidence>
<dbReference type="Pfam" id="PF00931">
    <property type="entry name" value="NB-ARC"/>
    <property type="match status" value="1"/>
</dbReference>
<dbReference type="GO" id="GO:0005524">
    <property type="term" value="F:ATP binding"/>
    <property type="evidence" value="ECO:0007669"/>
    <property type="project" value="UniProtKB-KW"/>
</dbReference>
<feature type="region of interest" description="Disordered" evidence="8">
    <location>
        <begin position="1177"/>
        <end position="1205"/>
    </location>
</feature>
<dbReference type="Gene3D" id="3.80.10.10">
    <property type="entry name" value="Ribonuclease Inhibitor"/>
    <property type="match status" value="2"/>
</dbReference>
<feature type="region of interest" description="Disordered" evidence="8">
    <location>
        <begin position="1616"/>
        <end position="1645"/>
    </location>
</feature>
<dbReference type="InterPro" id="IPR002182">
    <property type="entry name" value="NB-ARC"/>
</dbReference>
<evidence type="ECO:0000256" key="4">
    <source>
        <dbReference type="ARBA" id="ARBA00022741"/>
    </source>
</evidence>
<sequence>MEIASSVVAEIVSKLVDASIHQALYPFRFNRYVKELETQKMMLQSKIESVVDRANESKKKTEKIVIDVEKWLNDAYSLMERVVELEENAKKRRKKSCLKYCPNWIRRYGLAKQLEEKISEITKHSQIEFPEFSRLATLVGMKYFSSEGFVCFESRKVAYEGLLEALKDDEVRMIGLYGMGGCGKTTMAKEVGKEAEQFFNKVIFVVVSNPINIRKIQSKIASQLDNFKLPEEEEPELRAKRLFMKLTSGENILIILDDVWEILDFKEIGIPTNENQRGCTVLITTRKLNVCTLMKCQRTIHLKVLDEEEAWSLFQKHAEMMYDDNSDMLNLKGLAQEIAKEGCGLPVAIAAVASTLKNKTHDEWTEALETLKESSLLDIEEGLKNPYACLQLSYDNLRNEVDKSLFVLCSVFPEDFKIPIDVVTMIAIGLGLVGEVGSYKRARNRVSMAKNKLIDSCLLLKVDEDQQSGIKMHDLVRDVALWIAKKEYKLIMGPEWSQKALKDDLIIKDARIKYLWLDEVDKFPNELDCPELEFLYVSTKSQHDVDVTNEFFKGLKKLRVLYLKKFSRRTILQLSNSVHLMNNLCCLILDGWLLGDISFIGSLEKLVSLQLLGCSFDELPNGIIQQKKLRLLELGSCEIKKNPYEVIGQCSQLEELYFFENSGKDWEGQSAAEYFDKVSITPALERYYIDLGNSACHLVQVDFPETRSLYIENFDACISNATIKDLMQRAEFLSLGGVNRSCKYIFPGIVQSIGGGLNALTRLTLRNSENIECMIDNANHLGVVGTIPNLTHLTITRMMHLKSLCCGQPPKGLFAKLEVLLISNCNSLVHIITDEEAKEIIVDSTVAFSKLKRLSIHSCNQVEYLFPIFFARSLTQLEVLKIRWDKKLKTVFGHSNYEDQYPKKFQFIEFSALKELELSNLPSFISIFPESYHPMWPSLESLTVDECQQFNTRPGLRQADHIASEDLMKVMVTYLENLKSIFVENVKIDVIFSLEWLPITEQVVNSGLQCINLINLPELRHIWMGLKNFIRLQNLVELSIGRCGNLKVIFPASILRSIPQLKILCIRYCEELEEIIEEEENQNVSNPQLLFPHLTKIIIEHCQKLKRLFSVSTSHVLPKLEVMLIEEAPQLKQVFGDEQEDTQERIRKVAMKMTPELKLLWGLEYFLAKLINSIEDSSKETTKQSHSKETEVESASETCEDLSGSDIHSEQKMTCFNNLTQSLNETTKDTDGELLGLEVPSVTETSSNKPLPISLHRTASHEMELVNERSATETSLMDQKQQLEKPLGEYEIPQQIKRVKQSEDEIQSAQEETNVKGNIEESSTLENAKNVISSPKAFLHSQINIKQTETDIDENTKSIPIINLQDFEIDGGQIQISSVSSIRNDFVEKALSDLEVSLKLPLKDIAISEANTLHILTLLNFLSCLSVEDGALLPHGLKAIIKSLHQDLPSILYSFKPALAMINKFHKAQEKEARLMEHISMREKEIEDCEAKLSSLQEKKKTCVAEATEFKKEYESVMKENVEMVEDQRKAWQKLFDVDYKWSVLYSRFQQKNIDVHTRRIIHSVSENVIKSNEDSAFENLAPVAAPNLTETLNETTLGLGIPRTMETSYETEFVDRRSASEPSLNEISQGTKSDNKLEDEDQSAKVGNISEETSIVKGNIEEGSTLKNAKAFPHSQMNINQSVAIAGTTKDELVRKAISDMEVSLKMPLKDLATSKDNSLRLLTALNFLSCLSSDDGALPHGLKAVIDSLHQDFPSILCSFKSPFAKINKISKFMDEAQEKEARLKEHISKLENEIKDCDKKLSSVEEKKKKYVAETIELKKEFESVRKDKSEMEEHQRKAQQQIFQDNYRWSFLCSQFQLNNIDARNLC</sequence>
<dbReference type="PANTHER" id="PTHR33463:SF105">
    <property type="entry name" value="AND NB-ARC DOMAIN DISEASE RESISTANCE PROTEIN, PUTATIVE-RELATED"/>
    <property type="match status" value="1"/>
</dbReference>
<evidence type="ECO:0000259" key="9">
    <source>
        <dbReference type="SMART" id="SM00382"/>
    </source>
</evidence>
<evidence type="ECO:0000313" key="10">
    <source>
        <dbReference type="EMBL" id="KAF7833688.1"/>
    </source>
</evidence>
<dbReference type="FunFam" id="3.40.50.300:FF:001091">
    <property type="entry name" value="Probable disease resistance protein At1g61300"/>
    <property type="match status" value="1"/>
</dbReference>
<dbReference type="InterPro" id="IPR050905">
    <property type="entry name" value="Plant_NBS-LRR"/>
</dbReference>
<keyword evidence="11" id="KW-1185">Reference proteome</keyword>
<comment type="caution">
    <text evidence="10">The sequence shown here is derived from an EMBL/GenBank/DDBJ whole genome shotgun (WGS) entry which is preliminary data.</text>
</comment>
<comment type="similarity">
    <text evidence="1">Belongs to the disease resistance NB-LRR family.</text>
</comment>
<evidence type="ECO:0000256" key="2">
    <source>
        <dbReference type="ARBA" id="ARBA00022614"/>
    </source>
</evidence>
<gene>
    <name evidence="10" type="ORF">G2W53_016021</name>
</gene>
<dbReference type="OrthoDB" id="1435486at2759"/>
<keyword evidence="5" id="KW-0611">Plant defense</keyword>
<dbReference type="Gene3D" id="1.10.8.430">
    <property type="entry name" value="Helical domain of apoptotic protease-activating factors"/>
    <property type="match status" value="1"/>
</dbReference>
<dbReference type="InterPro" id="IPR027417">
    <property type="entry name" value="P-loop_NTPase"/>
</dbReference>
<keyword evidence="7" id="KW-0175">Coiled coil</keyword>
<dbReference type="InterPro" id="IPR036388">
    <property type="entry name" value="WH-like_DNA-bd_sf"/>
</dbReference>
<dbReference type="Gene3D" id="3.40.50.300">
    <property type="entry name" value="P-loop containing nucleotide triphosphate hydrolases"/>
    <property type="match status" value="1"/>
</dbReference>
<evidence type="ECO:0000256" key="5">
    <source>
        <dbReference type="ARBA" id="ARBA00022821"/>
    </source>
</evidence>